<evidence type="ECO:0000313" key="2">
    <source>
        <dbReference type="EMBL" id="KAK8395466.1"/>
    </source>
</evidence>
<reference evidence="2 3" key="1">
    <citation type="submission" date="2023-03" db="EMBL/GenBank/DDBJ databases">
        <title>High-quality genome of Scylla paramamosain provides insights in environmental adaptation.</title>
        <authorList>
            <person name="Zhang L."/>
        </authorList>
    </citation>
    <scope>NUCLEOTIDE SEQUENCE [LARGE SCALE GENOMIC DNA]</scope>
    <source>
        <strain evidence="2">LZ_2023a</strain>
        <tissue evidence="2">Muscle</tissue>
    </source>
</reference>
<accession>A0AAW0U975</accession>
<protein>
    <recommendedName>
        <fullName evidence="4">Ionotropic glutamate receptor C-terminal domain-containing protein</fullName>
    </recommendedName>
</protein>
<keyword evidence="1" id="KW-1133">Transmembrane helix</keyword>
<dbReference type="Proteomes" id="UP001487740">
    <property type="component" value="Unassembled WGS sequence"/>
</dbReference>
<organism evidence="2 3">
    <name type="scientific">Scylla paramamosain</name>
    <name type="common">Mud crab</name>
    <dbReference type="NCBI Taxonomy" id="85552"/>
    <lineage>
        <taxon>Eukaryota</taxon>
        <taxon>Metazoa</taxon>
        <taxon>Ecdysozoa</taxon>
        <taxon>Arthropoda</taxon>
        <taxon>Crustacea</taxon>
        <taxon>Multicrustacea</taxon>
        <taxon>Malacostraca</taxon>
        <taxon>Eumalacostraca</taxon>
        <taxon>Eucarida</taxon>
        <taxon>Decapoda</taxon>
        <taxon>Pleocyemata</taxon>
        <taxon>Brachyura</taxon>
        <taxon>Eubrachyura</taxon>
        <taxon>Portunoidea</taxon>
        <taxon>Portunidae</taxon>
        <taxon>Portuninae</taxon>
        <taxon>Scylla</taxon>
    </lineage>
</organism>
<dbReference type="EMBL" id="JARAKH010000018">
    <property type="protein sequence ID" value="KAK8395466.1"/>
    <property type="molecule type" value="Genomic_DNA"/>
</dbReference>
<proteinExistence type="predicted"/>
<evidence type="ECO:0008006" key="4">
    <source>
        <dbReference type="Google" id="ProtNLM"/>
    </source>
</evidence>
<sequence>MPSRGSARVSVGVWMLTSLIVGAVYRSNLKAMLIIPKLELPFDSMEGLTESGLTTAVIEGTSMHLDVMKADTASTLGQLKENLIVVPSDQQGIALVNTVSGRYALFAPGLALIGVLHLDFSRVSFS</sequence>
<dbReference type="Gene3D" id="1.10.287.70">
    <property type="match status" value="1"/>
</dbReference>
<keyword evidence="1" id="KW-0472">Membrane</keyword>
<evidence type="ECO:0000256" key="1">
    <source>
        <dbReference type="SAM" id="Phobius"/>
    </source>
</evidence>
<keyword evidence="1" id="KW-0812">Transmembrane</keyword>
<feature type="transmembrane region" description="Helical" evidence="1">
    <location>
        <begin position="6"/>
        <end position="25"/>
    </location>
</feature>
<dbReference type="AlphaFoldDB" id="A0AAW0U975"/>
<gene>
    <name evidence="2" type="ORF">O3P69_006258</name>
</gene>
<keyword evidence="3" id="KW-1185">Reference proteome</keyword>
<comment type="caution">
    <text evidence="2">The sequence shown here is derived from an EMBL/GenBank/DDBJ whole genome shotgun (WGS) entry which is preliminary data.</text>
</comment>
<name>A0AAW0U975_SCYPA</name>
<evidence type="ECO:0000313" key="3">
    <source>
        <dbReference type="Proteomes" id="UP001487740"/>
    </source>
</evidence>